<dbReference type="GO" id="GO:0009007">
    <property type="term" value="F:site-specific DNA-methyltransferase (adenine-specific) activity"/>
    <property type="evidence" value="ECO:0007669"/>
    <property type="project" value="UniProtKB-EC"/>
</dbReference>
<dbReference type="Proteomes" id="UP001302477">
    <property type="component" value="Chromosome"/>
</dbReference>
<evidence type="ECO:0000256" key="5">
    <source>
        <dbReference type="ARBA" id="ARBA00022679"/>
    </source>
</evidence>
<evidence type="ECO:0000256" key="1">
    <source>
        <dbReference type="ARBA" id="ARBA00006594"/>
    </source>
</evidence>
<evidence type="ECO:0000256" key="2">
    <source>
        <dbReference type="ARBA" id="ARBA00010923"/>
    </source>
</evidence>
<organism evidence="12 13">
    <name type="scientific">Microbulbifer pacificus</name>
    <dbReference type="NCBI Taxonomy" id="407164"/>
    <lineage>
        <taxon>Bacteria</taxon>
        <taxon>Pseudomonadati</taxon>
        <taxon>Pseudomonadota</taxon>
        <taxon>Gammaproteobacteria</taxon>
        <taxon>Cellvibrionales</taxon>
        <taxon>Microbulbiferaceae</taxon>
        <taxon>Microbulbifer</taxon>
    </lineage>
</organism>
<dbReference type="GO" id="GO:0032259">
    <property type="term" value="P:methylation"/>
    <property type="evidence" value="ECO:0007669"/>
    <property type="project" value="UniProtKB-KW"/>
</dbReference>
<dbReference type="InterPro" id="IPR000055">
    <property type="entry name" value="Restrct_endonuc_typeI_TRD"/>
</dbReference>
<dbReference type="InterPro" id="IPR044946">
    <property type="entry name" value="Restrct_endonuc_typeI_TRD_sf"/>
</dbReference>
<comment type="catalytic activity">
    <reaction evidence="9">
        <text>a 2'-deoxyadenosine in DNA + S-adenosyl-L-methionine = an N(6)-methyl-2'-deoxyadenosine in DNA + S-adenosyl-L-homocysteine + H(+)</text>
        <dbReference type="Rhea" id="RHEA:15197"/>
        <dbReference type="Rhea" id="RHEA-COMP:12418"/>
        <dbReference type="Rhea" id="RHEA-COMP:12419"/>
        <dbReference type="ChEBI" id="CHEBI:15378"/>
        <dbReference type="ChEBI" id="CHEBI:57856"/>
        <dbReference type="ChEBI" id="CHEBI:59789"/>
        <dbReference type="ChEBI" id="CHEBI:90615"/>
        <dbReference type="ChEBI" id="CHEBI:90616"/>
        <dbReference type="EC" id="2.1.1.72"/>
    </reaction>
</comment>
<dbReference type="Pfam" id="PF02384">
    <property type="entry name" value="N6_Mtase"/>
    <property type="match status" value="1"/>
</dbReference>
<evidence type="ECO:0000256" key="8">
    <source>
        <dbReference type="ARBA" id="ARBA00023125"/>
    </source>
</evidence>
<accession>A0AAU0MXD9</accession>
<evidence type="ECO:0000259" key="11">
    <source>
        <dbReference type="Pfam" id="PF02384"/>
    </source>
</evidence>
<evidence type="ECO:0000256" key="7">
    <source>
        <dbReference type="ARBA" id="ARBA00022747"/>
    </source>
</evidence>
<feature type="domain" description="Type I restriction modification DNA specificity" evidence="10">
    <location>
        <begin position="406"/>
        <end position="581"/>
    </location>
</feature>
<sequence>MTDQINREAVHNQFLTLLGKMLDAHPVSESLARLIHMAATAAVLGSEGVSSFRAEHDVSARQELMRTRLQKKGFNRFECQQAVDSACSLHPEIFQSLCDAVEQGALPSSIYAAEVYSILHSTLGKLSSIGPDLSVAELAVRLVSNGDSLEGGRALILGRSAIPFVLRSSEVEKTRYEGIGPGDGENLKRQLCWISGADIDFSMISSESFVHDPKAVFSSGYLSDAWGLKLKGNTTFGVDIEGSKASFGSVSSEVSNLERMLQRVEGKLACIVPPSWLSKTSGADLALKQRVLKEGHLQVVIQLPDKLFGATSIAPAMLIFDTREKTKSIQFIQANGQEFARSESRSIKKLVGIDKLARIVRDKSECQLTAYVDTESLISDNCNLDVKRHVAGKEILDSEGFRYPKFPLESLVEVISCQSLKNLSGAERDPGFAPLILRELSPANIDEYGFFSESFSAREIHVAPKEFGRAKKQTVRDGDVLLAVKGSVGKCALVSTAHEGFVASQAFVILRPLPESVVDSVTLFRFIRSDLGQAIFDRVATGASVQVLKMADLKALNIPVPSAEEKRNIAANHRKLIELIKEKQSVEQEISKTLSEYWSLGD</sequence>
<dbReference type="Gene3D" id="3.90.220.20">
    <property type="entry name" value="DNA methylase specificity domains"/>
    <property type="match status" value="1"/>
</dbReference>
<dbReference type="Gene3D" id="3.40.50.150">
    <property type="entry name" value="Vaccinia Virus protein VP39"/>
    <property type="match status" value="1"/>
</dbReference>
<evidence type="ECO:0000256" key="3">
    <source>
        <dbReference type="ARBA" id="ARBA00011900"/>
    </source>
</evidence>
<keyword evidence="8" id="KW-0238">DNA-binding</keyword>
<evidence type="ECO:0000256" key="9">
    <source>
        <dbReference type="ARBA" id="ARBA00047942"/>
    </source>
</evidence>
<keyword evidence="4 12" id="KW-0489">Methyltransferase</keyword>
<evidence type="ECO:0000256" key="6">
    <source>
        <dbReference type="ARBA" id="ARBA00022691"/>
    </source>
</evidence>
<dbReference type="EC" id="2.1.1.72" evidence="3"/>
<dbReference type="SUPFAM" id="SSF53335">
    <property type="entry name" value="S-adenosyl-L-methionine-dependent methyltransferases"/>
    <property type="match status" value="1"/>
</dbReference>
<keyword evidence="5" id="KW-0808">Transferase</keyword>
<dbReference type="GO" id="GO:0009307">
    <property type="term" value="P:DNA restriction-modification system"/>
    <property type="evidence" value="ECO:0007669"/>
    <property type="project" value="UniProtKB-KW"/>
</dbReference>
<dbReference type="GO" id="GO:0008170">
    <property type="term" value="F:N-methyltransferase activity"/>
    <property type="evidence" value="ECO:0007669"/>
    <property type="project" value="InterPro"/>
</dbReference>
<keyword evidence="7" id="KW-0680">Restriction system</keyword>
<keyword evidence="13" id="KW-1185">Reference proteome</keyword>
<proteinExistence type="inferred from homology"/>
<evidence type="ECO:0000313" key="12">
    <source>
        <dbReference type="EMBL" id="WOX04712.1"/>
    </source>
</evidence>
<dbReference type="InterPro" id="IPR029063">
    <property type="entry name" value="SAM-dependent_MTases_sf"/>
</dbReference>
<dbReference type="AlphaFoldDB" id="A0AAU0MXD9"/>
<comment type="similarity">
    <text evidence="1">Belongs to the N(4)/N(6)-methyltransferase family.</text>
</comment>
<reference evidence="12 13" key="1">
    <citation type="submission" date="2023-10" db="EMBL/GenBank/DDBJ databases">
        <title>Description of Microbulbifer bruguierae sp. nov., isolated from the sediments of mangrove plant Bruguiera sexangula and comparative genomic analyses of the genus Microbulbifer.</title>
        <authorList>
            <person name="Long M."/>
        </authorList>
    </citation>
    <scope>NUCLEOTIDE SEQUENCE [LARGE SCALE GENOMIC DNA]</scope>
    <source>
        <strain evidence="12 13">SPO729</strain>
    </source>
</reference>
<dbReference type="GO" id="GO:0003677">
    <property type="term" value="F:DNA binding"/>
    <property type="evidence" value="ECO:0007669"/>
    <property type="project" value="UniProtKB-KW"/>
</dbReference>
<feature type="domain" description="DNA methylase adenine-specific" evidence="11">
    <location>
        <begin position="265"/>
        <end position="396"/>
    </location>
</feature>
<dbReference type="InterPro" id="IPR051537">
    <property type="entry name" value="DNA_Adenine_Mtase"/>
</dbReference>
<evidence type="ECO:0000256" key="4">
    <source>
        <dbReference type="ARBA" id="ARBA00022603"/>
    </source>
</evidence>
<gene>
    <name evidence="12" type="ORF">R5R33_13315</name>
</gene>
<dbReference type="PANTHER" id="PTHR42933:SF1">
    <property type="entry name" value="SITE-SPECIFIC DNA-METHYLTRANSFERASE (ADENINE-SPECIFIC)"/>
    <property type="match status" value="1"/>
</dbReference>
<evidence type="ECO:0000259" key="10">
    <source>
        <dbReference type="Pfam" id="PF01420"/>
    </source>
</evidence>
<dbReference type="PANTHER" id="PTHR42933">
    <property type="entry name" value="SLR6095 PROTEIN"/>
    <property type="match status" value="1"/>
</dbReference>
<comment type="similarity">
    <text evidence="2">Belongs to the type-I restriction system S methylase family.</text>
</comment>
<evidence type="ECO:0000313" key="13">
    <source>
        <dbReference type="Proteomes" id="UP001302477"/>
    </source>
</evidence>
<dbReference type="EMBL" id="CP137555">
    <property type="protein sequence ID" value="WOX04712.1"/>
    <property type="molecule type" value="Genomic_DNA"/>
</dbReference>
<name>A0AAU0MXD9_9GAMM</name>
<dbReference type="RefSeq" id="WP_318953188.1">
    <property type="nucleotide sequence ID" value="NZ_CP137555.1"/>
</dbReference>
<dbReference type="CDD" id="cd16961">
    <property type="entry name" value="RMtype1_S_TRD-CR_like"/>
    <property type="match status" value="1"/>
</dbReference>
<protein>
    <recommendedName>
        <fullName evidence="3">site-specific DNA-methyltransferase (adenine-specific)</fullName>
        <ecNumber evidence="3">2.1.1.72</ecNumber>
    </recommendedName>
</protein>
<dbReference type="InterPro" id="IPR003356">
    <property type="entry name" value="DNA_methylase_A-5"/>
</dbReference>
<dbReference type="KEGG" id="mpaf:R5R33_13315"/>
<dbReference type="Pfam" id="PF01420">
    <property type="entry name" value="Methylase_S"/>
    <property type="match status" value="1"/>
</dbReference>
<keyword evidence="6" id="KW-0949">S-adenosyl-L-methionine</keyword>
<dbReference type="SUPFAM" id="SSF116734">
    <property type="entry name" value="DNA methylase specificity domain"/>
    <property type="match status" value="1"/>
</dbReference>